<dbReference type="EMBL" id="CAUYUJ010022613">
    <property type="protein sequence ID" value="CAK0911585.1"/>
    <property type="molecule type" value="Genomic_DNA"/>
</dbReference>
<dbReference type="Proteomes" id="UP001189429">
    <property type="component" value="Unassembled WGS sequence"/>
</dbReference>
<gene>
    <name evidence="1" type="ORF">PCOR1329_LOCUS85425</name>
</gene>
<feature type="non-terminal residue" evidence="1">
    <location>
        <position position="103"/>
    </location>
</feature>
<evidence type="ECO:0000313" key="2">
    <source>
        <dbReference type="Proteomes" id="UP001189429"/>
    </source>
</evidence>
<organism evidence="1 2">
    <name type="scientific">Prorocentrum cordatum</name>
    <dbReference type="NCBI Taxonomy" id="2364126"/>
    <lineage>
        <taxon>Eukaryota</taxon>
        <taxon>Sar</taxon>
        <taxon>Alveolata</taxon>
        <taxon>Dinophyceae</taxon>
        <taxon>Prorocentrales</taxon>
        <taxon>Prorocentraceae</taxon>
        <taxon>Prorocentrum</taxon>
    </lineage>
</organism>
<name>A0ABN9YFM3_9DINO</name>
<comment type="caution">
    <text evidence="1">The sequence shown here is derived from an EMBL/GenBank/DDBJ whole genome shotgun (WGS) entry which is preliminary data.</text>
</comment>
<keyword evidence="2" id="KW-1185">Reference proteome</keyword>
<sequence length="103" mass="11717">MAMIEGVFNELTETVAQDGPEQNSMWALDTIMEWHQIANGQHGQALEMETMLLFKTSEAYSLQGKGEITLAFSHSPQPHWVLEDKQVDETEPEKMNALRPQPF</sequence>
<reference evidence="1" key="1">
    <citation type="submission" date="2023-10" db="EMBL/GenBank/DDBJ databases">
        <authorList>
            <person name="Chen Y."/>
            <person name="Shah S."/>
            <person name="Dougan E. K."/>
            <person name="Thang M."/>
            <person name="Chan C."/>
        </authorList>
    </citation>
    <scope>NUCLEOTIDE SEQUENCE [LARGE SCALE GENOMIC DNA]</scope>
</reference>
<accession>A0ABN9YFM3</accession>
<proteinExistence type="predicted"/>
<protein>
    <submittedName>
        <fullName evidence="1">Uncharacterized protein</fullName>
    </submittedName>
</protein>
<evidence type="ECO:0000313" key="1">
    <source>
        <dbReference type="EMBL" id="CAK0911585.1"/>
    </source>
</evidence>